<evidence type="ECO:0000259" key="2">
    <source>
        <dbReference type="Pfam" id="PF08327"/>
    </source>
</evidence>
<gene>
    <name evidence="3" type="ORF">H1V43_24795</name>
</gene>
<dbReference type="InterPro" id="IPR023393">
    <property type="entry name" value="START-like_dom_sf"/>
</dbReference>
<dbReference type="Pfam" id="PF08327">
    <property type="entry name" value="AHSA1"/>
    <property type="match status" value="1"/>
</dbReference>
<reference evidence="3 4" key="1">
    <citation type="submission" date="2020-07" db="EMBL/GenBank/DDBJ databases">
        <title>Streptomyces isolated from Indian soil.</title>
        <authorList>
            <person name="Mandal S."/>
            <person name="Maiti P.K."/>
        </authorList>
    </citation>
    <scope>NUCLEOTIDE SEQUENCE [LARGE SCALE GENOMIC DNA]</scope>
    <source>
        <strain evidence="3 4">PSKA54</strain>
    </source>
</reference>
<dbReference type="EMBL" id="JACEQY010000030">
    <property type="protein sequence ID" value="MBA4864512.1"/>
    <property type="molecule type" value="Genomic_DNA"/>
</dbReference>
<keyword evidence="4" id="KW-1185">Reference proteome</keyword>
<feature type="domain" description="Activator of Hsp90 ATPase homologue 1/2-like C-terminal" evidence="2">
    <location>
        <begin position="27"/>
        <end position="141"/>
    </location>
</feature>
<organism evidence="3 4">
    <name type="scientific">Streptomyces himalayensis subsp. aureolus</name>
    <dbReference type="NCBI Taxonomy" id="2758039"/>
    <lineage>
        <taxon>Bacteria</taxon>
        <taxon>Bacillati</taxon>
        <taxon>Actinomycetota</taxon>
        <taxon>Actinomycetes</taxon>
        <taxon>Kitasatosporales</taxon>
        <taxon>Streptomycetaceae</taxon>
        <taxon>Streptomyces</taxon>
        <taxon>Streptomyces himalayensis</taxon>
    </lineage>
</organism>
<comment type="caution">
    <text evidence="3">The sequence shown here is derived from an EMBL/GenBank/DDBJ whole genome shotgun (WGS) entry which is preliminary data.</text>
</comment>
<evidence type="ECO:0000313" key="4">
    <source>
        <dbReference type="Proteomes" id="UP000586976"/>
    </source>
</evidence>
<comment type="similarity">
    <text evidence="1">Belongs to the AHA1 family.</text>
</comment>
<protein>
    <submittedName>
        <fullName evidence="3">SRPBCC domain-containing protein</fullName>
    </submittedName>
</protein>
<evidence type="ECO:0000256" key="1">
    <source>
        <dbReference type="ARBA" id="ARBA00006817"/>
    </source>
</evidence>
<dbReference type="SUPFAM" id="SSF55961">
    <property type="entry name" value="Bet v1-like"/>
    <property type="match status" value="1"/>
</dbReference>
<dbReference type="Gene3D" id="3.30.530.20">
    <property type="match status" value="1"/>
</dbReference>
<dbReference type="RefSeq" id="WP_181866139.1">
    <property type="nucleotide sequence ID" value="NZ_JACEQY010000030.1"/>
</dbReference>
<accession>A0A7W2HHZ2</accession>
<evidence type="ECO:0000313" key="3">
    <source>
        <dbReference type="EMBL" id="MBA4864512.1"/>
    </source>
</evidence>
<dbReference type="Proteomes" id="UP000586976">
    <property type="component" value="Unassembled WGS sequence"/>
</dbReference>
<name>A0A7W2HHZ2_9ACTN</name>
<sequence length="170" mass="19200">MSETIEHGTSRTAGDTHTLHFLLHLAHPVEKVWPAVATAEGLRGWLAAGDVLEPRLGGAVSLRWLNTGSDGEAIVATGRITAWDVERVAEYTMTSFHGRIRFHLEPARPAGTTLRFTNELQGDDELRLDCLAAWHQHFEYLLDALDDRPVYWSAWTPDRWQELRGAYAER</sequence>
<proteinExistence type="inferred from homology"/>
<dbReference type="AlphaFoldDB" id="A0A7W2HHZ2"/>
<dbReference type="InterPro" id="IPR013538">
    <property type="entry name" value="ASHA1/2-like_C"/>
</dbReference>